<keyword evidence="1" id="KW-0472">Membrane</keyword>
<evidence type="ECO:0000256" key="1">
    <source>
        <dbReference type="SAM" id="Phobius"/>
    </source>
</evidence>
<dbReference type="Gene3D" id="3.30.530.20">
    <property type="match status" value="1"/>
</dbReference>
<accession>A0ABZ0B5L1</accession>
<dbReference type="PANTHER" id="PTHR33824:SF7">
    <property type="entry name" value="POLYKETIDE CYCLASE_DEHYDRASE AND LIPID TRANSPORT SUPERFAMILY PROTEIN"/>
    <property type="match status" value="1"/>
</dbReference>
<keyword evidence="1" id="KW-1133">Transmembrane helix</keyword>
<evidence type="ECO:0000313" key="3">
    <source>
        <dbReference type="Proteomes" id="UP001302249"/>
    </source>
</evidence>
<dbReference type="EMBL" id="CP135076">
    <property type="protein sequence ID" value="WNO52563.1"/>
    <property type="molecule type" value="Genomic_DNA"/>
</dbReference>
<reference evidence="2 3" key="1">
    <citation type="submission" date="2023-09" db="EMBL/GenBank/DDBJ databases">
        <authorList>
            <person name="Rey-Velasco X."/>
        </authorList>
    </citation>
    <scope>NUCLEOTIDE SEQUENCE [LARGE SCALE GENOMIC DNA]</scope>
    <source>
        <strain evidence="2 3">W311</strain>
    </source>
</reference>
<dbReference type="InterPro" id="IPR019587">
    <property type="entry name" value="Polyketide_cyclase/dehydratase"/>
</dbReference>
<dbReference type="PANTHER" id="PTHR33824">
    <property type="entry name" value="POLYKETIDE CYCLASE/DEHYDRASE AND LIPID TRANSPORT SUPERFAMILY PROTEIN"/>
    <property type="match status" value="1"/>
</dbReference>
<keyword evidence="3" id="KW-1185">Reference proteome</keyword>
<dbReference type="CDD" id="cd07817">
    <property type="entry name" value="SRPBCC_8"/>
    <property type="match status" value="1"/>
</dbReference>
<gene>
    <name evidence="2" type="ORF">RPR59_08760</name>
</gene>
<feature type="transmembrane region" description="Helical" evidence="1">
    <location>
        <begin position="64"/>
        <end position="84"/>
    </location>
</feature>
<dbReference type="Pfam" id="PF10604">
    <property type="entry name" value="Polyketide_cyc2"/>
    <property type="match status" value="1"/>
</dbReference>
<protein>
    <submittedName>
        <fullName evidence="2">SRPBCC family protein</fullName>
    </submittedName>
</protein>
<proteinExistence type="predicted"/>
<dbReference type="InterPro" id="IPR023393">
    <property type="entry name" value="START-like_dom_sf"/>
</dbReference>
<keyword evidence="1" id="KW-0812">Transmembrane</keyword>
<evidence type="ECO:0000313" key="2">
    <source>
        <dbReference type="EMBL" id="WNO52563.1"/>
    </source>
</evidence>
<name>A0ABZ0B5L1_9SPHN</name>
<dbReference type="Proteomes" id="UP001302249">
    <property type="component" value="Chromosome"/>
</dbReference>
<dbReference type="RefSeq" id="WP_313913140.1">
    <property type="nucleotide sequence ID" value="NZ_CP135076.1"/>
</dbReference>
<dbReference type="SUPFAM" id="SSF55961">
    <property type="entry name" value="Bet v1-like"/>
    <property type="match status" value="1"/>
</dbReference>
<organism evidence="2 3">
    <name type="scientific">Stakelama saccharophila</name>
    <dbReference type="NCBI Taxonomy" id="3075605"/>
    <lineage>
        <taxon>Bacteria</taxon>
        <taxon>Pseudomonadati</taxon>
        <taxon>Pseudomonadota</taxon>
        <taxon>Alphaproteobacteria</taxon>
        <taxon>Sphingomonadales</taxon>
        <taxon>Sphingomonadaceae</taxon>
        <taxon>Stakelama</taxon>
    </lineage>
</organism>
<dbReference type="InterPro" id="IPR047137">
    <property type="entry name" value="ORF3"/>
</dbReference>
<sequence length="266" mass="29654">MRSKRLLERTIYPTTGSKTDLNQYLALIFAHGPFFAGISGKTRNEWPGRALCPQERRQRMRRPAVLVAGVFVGGLTALGGVLLARSGTKRGAHDDAPGRTARTSRFGNYDVTGATVTITKPPRDELFRRWRDFEKLPDFMENLETVERRGDGWRWTIKAPGGKTVSVDTEIAEERDGALIAWRSVESSDIDTEGRVAFHDAPGGGTQVSLTVAYKPPLGKTGKAVAKIFQREPAIQARRDLRRFRMLMETGEIATSHNRRDAKETT</sequence>